<comment type="caution">
    <text evidence="3">The sequence shown here is derived from an EMBL/GenBank/DDBJ whole genome shotgun (WGS) entry which is preliminary data.</text>
</comment>
<accession>A0A9Q3CAM1</accession>
<dbReference type="GO" id="GO:0003723">
    <property type="term" value="F:RNA binding"/>
    <property type="evidence" value="ECO:0007669"/>
    <property type="project" value="UniProtKB-KW"/>
</dbReference>
<dbReference type="GO" id="GO:0005634">
    <property type="term" value="C:nucleus"/>
    <property type="evidence" value="ECO:0007669"/>
    <property type="project" value="UniProtKB-ARBA"/>
</dbReference>
<keyword evidence="4" id="KW-1185">Reference proteome</keyword>
<proteinExistence type="predicted"/>
<dbReference type="InterPro" id="IPR050951">
    <property type="entry name" value="Retrovirus_Pol_polyprotein"/>
</dbReference>
<gene>
    <name evidence="3" type="ORF">O181_019988</name>
</gene>
<dbReference type="Proteomes" id="UP000765509">
    <property type="component" value="Unassembled WGS sequence"/>
</dbReference>
<dbReference type="Gene3D" id="3.30.420.10">
    <property type="entry name" value="Ribonuclease H-like superfamily/Ribonuclease H"/>
    <property type="match status" value="1"/>
</dbReference>
<dbReference type="InterPro" id="IPR012337">
    <property type="entry name" value="RNaseH-like_sf"/>
</dbReference>
<dbReference type="InterPro" id="IPR036397">
    <property type="entry name" value="RNaseH_sf"/>
</dbReference>
<reference evidence="3" key="1">
    <citation type="submission" date="2021-03" db="EMBL/GenBank/DDBJ databases">
        <title>Draft genome sequence of rust myrtle Austropuccinia psidii MF-1, a brazilian biotype.</title>
        <authorList>
            <person name="Quecine M.C."/>
            <person name="Pachon D.M.R."/>
            <person name="Bonatelli M.L."/>
            <person name="Correr F.H."/>
            <person name="Franceschini L.M."/>
            <person name="Leite T.F."/>
            <person name="Margarido G.R.A."/>
            <person name="Almeida C.A."/>
            <person name="Ferrarezi J.A."/>
            <person name="Labate C.A."/>
        </authorList>
    </citation>
    <scope>NUCLEOTIDE SEQUENCE</scope>
    <source>
        <strain evidence="3">MF-1</strain>
    </source>
</reference>
<dbReference type="InterPro" id="IPR001584">
    <property type="entry name" value="Integrase_cat-core"/>
</dbReference>
<dbReference type="PANTHER" id="PTHR37984">
    <property type="entry name" value="PROTEIN CBG26694"/>
    <property type="match status" value="1"/>
</dbReference>
<dbReference type="SUPFAM" id="SSF53098">
    <property type="entry name" value="Ribonuclease H-like"/>
    <property type="match status" value="1"/>
</dbReference>
<organism evidence="3 4">
    <name type="scientific">Austropuccinia psidii MF-1</name>
    <dbReference type="NCBI Taxonomy" id="1389203"/>
    <lineage>
        <taxon>Eukaryota</taxon>
        <taxon>Fungi</taxon>
        <taxon>Dikarya</taxon>
        <taxon>Basidiomycota</taxon>
        <taxon>Pucciniomycotina</taxon>
        <taxon>Pucciniomycetes</taxon>
        <taxon>Pucciniales</taxon>
        <taxon>Sphaerophragmiaceae</taxon>
        <taxon>Austropuccinia</taxon>
    </lineage>
</organism>
<evidence type="ECO:0000259" key="2">
    <source>
        <dbReference type="PROSITE" id="PS50994"/>
    </source>
</evidence>
<dbReference type="PANTHER" id="PTHR37984:SF15">
    <property type="entry name" value="INTEGRASE CATALYTIC DOMAIN-CONTAINING PROTEIN"/>
    <property type="match status" value="1"/>
</dbReference>
<evidence type="ECO:0000256" key="1">
    <source>
        <dbReference type="ARBA" id="ARBA00022884"/>
    </source>
</evidence>
<dbReference type="EMBL" id="AVOT02005902">
    <property type="protein sequence ID" value="MBW0480273.1"/>
    <property type="molecule type" value="Genomic_DNA"/>
</dbReference>
<evidence type="ECO:0000313" key="3">
    <source>
        <dbReference type="EMBL" id="MBW0480273.1"/>
    </source>
</evidence>
<dbReference type="PROSITE" id="PS50994">
    <property type="entry name" value="INTEGRASE"/>
    <property type="match status" value="1"/>
</dbReference>
<dbReference type="GO" id="GO:0015074">
    <property type="term" value="P:DNA integration"/>
    <property type="evidence" value="ECO:0007669"/>
    <property type="project" value="InterPro"/>
</dbReference>
<protein>
    <recommendedName>
        <fullName evidence="2">Integrase catalytic domain-containing protein</fullName>
    </recommendedName>
</protein>
<keyword evidence="1" id="KW-0694">RNA-binding</keyword>
<feature type="domain" description="Integrase catalytic" evidence="2">
    <location>
        <begin position="60"/>
        <end position="233"/>
    </location>
</feature>
<dbReference type="AlphaFoldDB" id="A0A9Q3CAM1"/>
<sequence length="245" mass="27995">MTIIYKEVKSHTNADGLSRLPLDNVKGNPAYDPEVEARIPIHFMEIDRKKNIRFPELVPEGGTPDSGNTSSEGTETAILGISSSGIHTELFNAMMKTYAKHKQCGILLQLLQQKYRSPQLESQLEEPWLRQSHINDRDPKFTSKFLTKLYEILGTKLAFSTAYHPQNNGLTERIIQKMEDILRRFCAYGMGYKDHEGYTHDCTTFLPEFQLAYNTSDHSTTEKTPALVEKVWNPLLPVDHLKKIL</sequence>
<name>A0A9Q3CAM1_9BASI</name>
<evidence type="ECO:0000313" key="4">
    <source>
        <dbReference type="Proteomes" id="UP000765509"/>
    </source>
</evidence>